<sequence length="144" mass="16121">MITTSHVITKVELTKECFTRNSRTLYTVGLPSRHCQTQSHTEYIATLQTTLYDNILTRRQIYIPYCANTDWAHLPLGTQKSVEESSKRTQGAMLNRVRQCQIKIPEKVTTNLSRKANVVPSEVSSSGNHSGSPLGLTVSQSAKR</sequence>
<dbReference type="EMBL" id="JAFNEN010000217">
    <property type="protein sequence ID" value="KAG8189318.1"/>
    <property type="molecule type" value="Genomic_DNA"/>
</dbReference>
<keyword evidence="3" id="KW-1185">Reference proteome</keyword>
<evidence type="ECO:0000256" key="1">
    <source>
        <dbReference type="SAM" id="MobiDB-lite"/>
    </source>
</evidence>
<protein>
    <submittedName>
        <fullName evidence="2">Uncharacterized protein</fullName>
    </submittedName>
</protein>
<comment type="caution">
    <text evidence="2">The sequence shown here is derived from an EMBL/GenBank/DDBJ whole genome shotgun (WGS) entry which is preliminary data.</text>
</comment>
<reference evidence="2 3" key="1">
    <citation type="journal article" date="2022" name="Nat. Ecol. Evol.">
        <title>A masculinizing supergene underlies an exaggerated male reproductive morph in a spider.</title>
        <authorList>
            <person name="Hendrickx F."/>
            <person name="De Corte Z."/>
            <person name="Sonet G."/>
            <person name="Van Belleghem S.M."/>
            <person name="Kostlbacher S."/>
            <person name="Vangestel C."/>
        </authorList>
    </citation>
    <scope>NUCLEOTIDE SEQUENCE [LARGE SCALE GENOMIC DNA]</scope>
    <source>
        <strain evidence="2">W744_W776</strain>
    </source>
</reference>
<organism evidence="2 3">
    <name type="scientific">Oedothorax gibbosus</name>
    <dbReference type="NCBI Taxonomy" id="931172"/>
    <lineage>
        <taxon>Eukaryota</taxon>
        <taxon>Metazoa</taxon>
        <taxon>Ecdysozoa</taxon>
        <taxon>Arthropoda</taxon>
        <taxon>Chelicerata</taxon>
        <taxon>Arachnida</taxon>
        <taxon>Araneae</taxon>
        <taxon>Araneomorphae</taxon>
        <taxon>Entelegynae</taxon>
        <taxon>Araneoidea</taxon>
        <taxon>Linyphiidae</taxon>
        <taxon>Erigoninae</taxon>
        <taxon>Oedothorax</taxon>
    </lineage>
</organism>
<accession>A0AAV6V0G2</accession>
<dbReference type="AlphaFoldDB" id="A0AAV6V0G2"/>
<gene>
    <name evidence="2" type="ORF">JTE90_021825</name>
</gene>
<name>A0AAV6V0G2_9ARAC</name>
<evidence type="ECO:0000313" key="3">
    <source>
        <dbReference type="Proteomes" id="UP000827092"/>
    </source>
</evidence>
<feature type="compositionally biased region" description="Low complexity" evidence="1">
    <location>
        <begin position="121"/>
        <end position="135"/>
    </location>
</feature>
<feature type="region of interest" description="Disordered" evidence="1">
    <location>
        <begin position="120"/>
        <end position="144"/>
    </location>
</feature>
<proteinExistence type="predicted"/>
<evidence type="ECO:0000313" key="2">
    <source>
        <dbReference type="EMBL" id="KAG8189318.1"/>
    </source>
</evidence>
<dbReference type="Proteomes" id="UP000827092">
    <property type="component" value="Unassembled WGS sequence"/>
</dbReference>